<dbReference type="Proteomes" id="UP000229336">
    <property type="component" value="Unassembled WGS sequence"/>
</dbReference>
<proteinExistence type="predicted"/>
<feature type="transmembrane region" description="Helical" evidence="1">
    <location>
        <begin position="240"/>
        <end position="260"/>
    </location>
</feature>
<evidence type="ECO:0000256" key="1">
    <source>
        <dbReference type="SAM" id="Phobius"/>
    </source>
</evidence>
<keyword evidence="1" id="KW-0472">Membrane</keyword>
<evidence type="ECO:0000313" key="4">
    <source>
        <dbReference type="Proteomes" id="UP000229336"/>
    </source>
</evidence>
<reference evidence="4" key="1">
    <citation type="submission" date="2017-09" db="EMBL/GenBank/DDBJ databases">
        <title>Depth-based differentiation of microbial function through sediment-hosted aquifers and enrichment of novel symbionts in the deep terrestrial subsurface.</title>
        <authorList>
            <person name="Probst A.J."/>
            <person name="Ladd B."/>
            <person name="Jarett J.K."/>
            <person name="Geller-Mcgrath D.E."/>
            <person name="Sieber C.M.K."/>
            <person name="Emerson J.B."/>
            <person name="Anantharaman K."/>
            <person name="Thomas B.C."/>
            <person name="Malmstrom R."/>
            <person name="Stieglmeier M."/>
            <person name="Klingl A."/>
            <person name="Woyke T."/>
            <person name="Ryan C.M."/>
            <person name="Banfield J.F."/>
        </authorList>
    </citation>
    <scope>NUCLEOTIDE SEQUENCE [LARGE SCALE GENOMIC DNA]</scope>
</reference>
<name>A0A2M7TU42_9BACT</name>
<dbReference type="InterPro" id="IPR002656">
    <property type="entry name" value="Acyl_transf_3_dom"/>
</dbReference>
<dbReference type="EMBL" id="PFNX01000012">
    <property type="protein sequence ID" value="PIZ61305.1"/>
    <property type="molecule type" value="Genomic_DNA"/>
</dbReference>
<dbReference type="AlphaFoldDB" id="A0A2M7TU42"/>
<feature type="transmembrane region" description="Helical" evidence="1">
    <location>
        <begin position="185"/>
        <end position="203"/>
    </location>
</feature>
<feature type="transmembrane region" description="Helical" evidence="1">
    <location>
        <begin position="136"/>
        <end position="153"/>
    </location>
</feature>
<feature type="domain" description="Acyltransferase 3" evidence="2">
    <location>
        <begin position="24"/>
        <end position="257"/>
    </location>
</feature>
<organism evidence="3 4">
    <name type="scientific">Candidatus Shapirobacteria bacterium CG_4_10_14_0_2_um_filter_40_12</name>
    <dbReference type="NCBI Taxonomy" id="1974871"/>
    <lineage>
        <taxon>Bacteria</taxon>
        <taxon>Candidatus Shapironibacteriota</taxon>
    </lineage>
</organism>
<keyword evidence="1" id="KW-0812">Transmembrane</keyword>
<evidence type="ECO:0000259" key="2">
    <source>
        <dbReference type="Pfam" id="PF01757"/>
    </source>
</evidence>
<gene>
    <name evidence="3" type="ORF">COY20_00530</name>
</gene>
<accession>A0A2M7TU42</accession>
<feature type="transmembrane region" description="Helical" evidence="1">
    <location>
        <begin position="73"/>
        <end position="93"/>
    </location>
</feature>
<feature type="transmembrane region" description="Helical" evidence="1">
    <location>
        <begin position="215"/>
        <end position="234"/>
    </location>
</feature>
<feature type="transmembrane region" description="Helical" evidence="1">
    <location>
        <begin position="162"/>
        <end position="179"/>
    </location>
</feature>
<protein>
    <recommendedName>
        <fullName evidence="2">Acyltransferase 3 domain-containing protein</fullName>
    </recommendedName>
</protein>
<keyword evidence="1" id="KW-1133">Transmembrane helix</keyword>
<sequence length="270" mass="32217">MLAISFLCLLVGLITQAGIKAFLDFQLNPISKIIIFFFNLSPVFQDITNYLAYNPQSHSLFFTATFRSFKPEIWNFLIMPQTWVISLELLFYMIAPRLNRQKTKLLLVVCFLSLAIRLLIYLSFHLNFDPWEYRFFPNELIFFVSGILAYRLYQTLEYKTKYIFLLPLFIFFFFYQYIPHQTLKMIGYYLLTFLTIPFLFSFTKSSKFDRLLGDISYPLFLSHFLLINILTQIFHLDHHLLGLATLIICLPLSYLTYIIFQKRIDLHRTN</sequence>
<dbReference type="Pfam" id="PF01757">
    <property type="entry name" value="Acyl_transf_3"/>
    <property type="match status" value="1"/>
</dbReference>
<comment type="caution">
    <text evidence="3">The sequence shown here is derived from an EMBL/GenBank/DDBJ whole genome shotgun (WGS) entry which is preliminary data.</text>
</comment>
<dbReference type="GO" id="GO:0016747">
    <property type="term" value="F:acyltransferase activity, transferring groups other than amino-acyl groups"/>
    <property type="evidence" value="ECO:0007669"/>
    <property type="project" value="InterPro"/>
</dbReference>
<feature type="transmembrane region" description="Helical" evidence="1">
    <location>
        <begin position="105"/>
        <end position="124"/>
    </location>
</feature>
<evidence type="ECO:0000313" key="3">
    <source>
        <dbReference type="EMBL" id="PIZ61305.1"/>
    </source>
</evidence>